<dbReference type="InterPro" id="IPR027039">
    <property type="entry name" value="Crtac1"/>
</dbReference>
<dbReference type="OrthoDB" id="9816120at2"/>
<keyword evidence="1" id="KW-0732">Signal</keyword>
<proteinExistence type="predicted"/>
<dbReference type="AlphaFoldDB" id="A0A2I7SHY2"/>
<dbReference type="Gene3D" id="2.130.10.130">
    <property type="entry name" value="Integrin alpha, N-terminal"/>
    <property type="match status" value="2"/>
</dbReference>
<dbReference type="InterPro" id="IPR011519">
    <property type="entry name" value="UnbV_ASPIC"/>
</dbReference>
<evidence type="ECO:0000313" key="4">
    <source>
        <dbReference type="Proteomes" id="UP000236592"/>
    </source>
</evidence>
<name>A0A2I7SHY2_9FLAO</name>
<evidence type="ECO:0000313" key="3">
    <source>
        <dbReference type="EMBL" id="AUS05490.1"/>
    </source>
</evidence>
<dbReference type="InterPro" id="IPR013517">
    <property type="entry name" value="FG-GAP"/>
</dbReference>
<dbReference type="EMBL" id="CP025938">
    <property type="protein sequence ID" value="AUS05490.1"/>
    <property type="molecule type" value="Genomic_DNA"/>
</dbReference>
<dbReference type="Proteomes" id="UP000236592">
    <property type="component" value="Chromosome"/>
</dbReference>
<reference evidence="4" key="1">
    <citation type="submission" date="2018-01" db="EMBL/GenBank/DDBJ databases">
        <title>Complete genome of Tamlana sp. UJ94.</title>
        <authorList>
            <person name="Jung J."/>
            <person name="Chung D."/>
            <person name="Bae S.S."/>
            <person name="Baek K."/>
        </authorList>
    </citation>
    <scope>NUCLEOTIDE SEQUENCE [LARGE SCALE GENOMIC DNA]</scope>
    <source>
        <strain evidence="4">UJ94</strain>
    </source>
</reference>
<gene>
    <name evidence="3" type="ORF">C1A40_08430</name>
</gene>
<dbReference type="Pfam" id="PF07593">
    <property type="entry name" value="UnbV_ASPIC"/>
    <property type="match status" value="1"/>
</dbReference>
<accession>A0A2I7SHY2</accession>
<dbReference type="PROSITE" id="PS51257">
    <property type="entry name" value="PROKAR_LIPOPROTEIN"/>
    <property type="match status" value="1"/>
</dbReference>
<dbReference type="PANTHER" id="PTHR16026">
    <property type="entry name" value="CARTILAGE ACIDIC PROTEIN 1"/>
    <property type="match status" value="1"/>
</dbReference>
<keyword evidence="4" id="KW-1185">Reference proteome</keyword>
<dbReference type="Pfam" id="PF13517">
    <property type="entry name" value="FG-GAP_3"/>
    <property type="match status" value="1"/>
</dbReference>
<dbReference type="PANTHER" id="PTHR16026:SF0">
    <property type="entry name" value="CARTILAGE ACIDIC PROTEIN 1"/>
    <property type="match status" value="1"/>
</dbReference>
<evidence type="ECO:0000259" key="2">
    <source>
        <dbReference type="Pfam" id="PF07593"/>
    </source>
</evidence>
<dbReference type="SUPFAM" id="SSF69318">
    <property type="entry name" value="Integrin alpha N-terminal domain"/>
    <property type="match status" value="2"/>
</dbReference>
<dbReference type="InterPro" id="IPR028994">
    <property type="entry name" value="Integrin_alpha_N"/>
</dbReference>
<dbReference type="RefSeq" id="WP_102995517.1">
    <property type="nucleotide sequence ID" value="NZ_CP025938.1"/>
</dbReference>
<dbReference type="KEGG" id="taj:C1A40_08430"/>
<protein>
    <submittedName>
        <fullName evidence="3">CRTAC1 family protein</fullName>
    </submittedName>
</protein>
<feature type="domain" description="ASPIC/UnbV" evidence="2">
    <location>
        <begin position="549"/>
        <end position="615"/>
    </location>
</feature>
<evidence type="ECO:0000256" key="1">
    <source>
        <dbReference type="ARBA" id="ARBA00022729"/>
    </source>
</evidence>
<sequence>MIKSKGIIRNCSVLVLLMACFLDISEPDMPLTFSENPEVIPLENRSRRKFDNAVVADLDQDGFLDLLLTEHSRRVEVFWNNKGVFSQGKPFVFGDTHGIAVGDYDKDGLIDVFVQPGGGDGKNPRKLKGYSISKDRSVSKEKEFTHFEASRGRAVKLVDTNNNGDLDLVLTAFPKNNTSDRAHFLYKKDDAHGFSFLELLPSADRFNMRTLITDFNKDNIKDFLFYGGAKVIAVQGEKDYAYKDVTKDVLGNLEHTNLVSSMAEIDFDNDGDFDLILTRAKHPFDSETDYDKTQKTFYFLNRRKTFLHDSLKIKGDFRLENLQMAYPHFDVFFGKNKTLFQRESDVHGGHDLNITANEAQGWPEDTSQKGLYIGYLGDGYWRIAGFTNAPTTGVIHNVMEQPELLKMQALPAKLLENRNEKFVDVSEKYGIDVTEQTAGVTVADFDNDGWQDIFMVRYGHSASQIEQFLFLNQKGKGFSLAQNHGIIRKELGSTGICAEVFDYDKDGDVDIIYANERGKWHLFTNNLNRANNYITVHVGDSPIHKVSPIGAVLTIESEGLMYRRVVGATSSSYSQSYNAYLHVGLGTKRKIDKAFVTWNNGESLELNIKEFNKTYEAK</sequence>
<organism evidence="3 4">
    <name type="scientific">Pseudotamlana carrageenivorans</name>
    <dbReference type="NCBI Taxonomy" id="2069432"/>
    <lineage>
        <taxon>Bacteria</taxon>
        <taxon>Pseudomonadati</taxon>
        <taxon>Bacteroidota</taxon>
        <taxon>Flavobacteriia</taxon>
        <taxon>Flavobacteriales</taxon>
        <taxon>Flavobacteriaceae</taxon>
        <taxon>Pseudotamlana</taxon>
    </lineage>
</organism>